<evidence type="ECO:0000313" key="1">
    <source>
        <dbReference type="EMBL" id="QHL91150.1"/>
    </source>
</evidence>
<evidence type="ECO:0000313" key="2">
    <source>
        <dbReference type="Proteomes" id="UP000464468"/>
    </source>
</evidence>
<sequence>MRGAGSGFIAWLRQTRHSAWLLIALSLVYRAGEAAIGDAAHVSDHAPVAAEVRQ</sequence>
<accession>A0A7Z2NXG8</accession>
<reference evidence="1 2" key="1">
    <citation type="submission" date="2020-01" db="EMBL/GenBank/DDBJ databases">
        <title>Sphingomonas sp. C33 whole genome sequece.</title>
        <authorList>
            <person name="Park C."/>
        </authorList>
    </citation>
    <scope>NUCLEOTIDE SEQUENCE [LARGE SCALE GENOMIC DNA]</scope>
    <source>
        <strain evidence="1 2">C33</strain>
    </source>
</reference>
<protein>
    <submittedName>
        <fullName evidence="1">Uncharacterized protein</fullName>
    </submittedName>
</protein>
<dbReference type="RefSeq" id="WP_160593080.1">
    <property type="nucleotide sequence ID" value="NZ_CP047895.1"/>
</dbReference>
<dbReference type="Proteomes" id="UP000464468">
    <property type="component" value="Chromosome"/>
</dbReference>
<dbReference type="KEGG" id="schy:GVO57_10390"/>
<dbReference type="AlphaFoldDB" id="A0A7Z2NXG8"/>
<proteinExistence type="predicted"/>
<dbReference type="EMBL" id="CP047895">
    <property type="protein sequence ID" value="QHL91150.1"/>
    <property type="molecule type" value="Genomic_DNA"/>
</dbReference>
<organism evidence="1 2">
    <name type="scientific">Sphingomonas changnyeongensis</name>
    <dbReference type="NCBI Taxonomy" id="2698679"/>
    <lineage>
        <taxon>Bacteria</taxon>
        <taxon>Pseudomonadati</taxon>
        <taxon>Pseudomonadota</taxon>
        <taxon>Alphaproteobacteria</taxon>
        <taxon>Sphingomonadales</taxon>
        <taxon>Sphingomonadaceae</taxon>
        <taxon>Sphingomonas</taxon>
    </lineage>
</organism>
<name>A0A7Z2NXG8_9SPHN</name>
<keyword evidence="2" id="KW-1185">Reference proteome</keyword>
<gene>
    <name evidence="1" type="ORF">GVO57_10390</name>
</gene>